<reference evidence="9" key="1">
    <citation type="submission" date="2021-01" db="EMBL/GenBank/DDBJ databases">
        <title>A chromosome-scale assembly of European eel, Anguilla anguilla.</title>
        <authorList>
            <person name="Henkel C."/>
            <person name="Jong-Raadsen S.A."/>
            <person name="Dufour S."/>
            <person name="Weltzien F.-A."/>
            <person name="Palstra A.P."/>
            <person name="Pelster B."/>
            <person name="Spaink H.P."/>
            <person name="Van Den Thillart G.E."/>
            <person name="Jansen H."/>
            <person name="Zahm M."/>
            <person name="Klopp C."/>
            <person name="Cedric C."/>
            <person name="Louis A."/>
            <person name="Berthelot C."/>
            <person name="Parey E."/>
            <person name="Roest Crollius H."/>
            <person name="Montfort J."/>
            <person name="Robinson-Rechavi M."/>
            <person name="Bucao C."/>
            <person name="Bouchez O."/>
            <person name="Gislard M."/>
            <person name="Lluch J."/>
            <person name="Milhes M."/>
            <person name="Lampietro C."/>
            <person name="Lopez Roques C."/>
            <person name="Donnadieu C."/>
            <person name="Braasch I."/>
            <person name="Desvignes T."/>
            <person name="Postlethwait J."/>
            <person name="Bobe J."/>
            <person name="Guiguen Y."/>
            <person name="Dirks R."/>
        </authorList>
    </citation>
    <scope>NUCLEOTIDE SEQUENCE</scope>
    <source>
        <strain evidence="9">Tag_6206</strain>
        <tissue evidence="9">Liver</tissue>
    </source>
</reference>
<organism evidence="9 10">
    <name type="scientific">Anguilla anguilla</name>
    <name type="common">European freshwater eel</name>
    <name type="synonym">Muraena anguilla</name>
    <dbReference type="NCBI Taxonomy" id="7936"/>
    <lineage>
        <taxon>Eukaryota</taxon>
        <taxon>Metazoa</taxon>
        <taxon>Chordata</taxon>
        <taxon>Craniata</taxon>
        <taxon>Vertebrata</taxon>
        <taxon>Euteleostomi</taxon>
        <taxon>Actinopterygii</taxon>
        <taxon>Neopterygii</taxon>
        <taxon>Teleostei</taxon>
        <taxon>Anguilliformes</taxon>
        <taxon>Anguillidae</taxon>
        <taxon>Anguilla</taxon>
    </lineage>
</organism>
<dbReference type="InterPro" id="IPR003894">
    <property type="entry name" value="TAFH_NHR1"/>
</dbReference>
<gene>
    <name evidence="9" type="ORF">ANANG_G00076490</name>
</gene>
<dbReference type="GO" id="GO:0003677">
    <property type="term" value="F:DNA binding"/>
    <property type="evidence" value="ECO:0007669"/>
    <property type="project" value="TreeGrafter"/>
</dbReference>
<dbReference type="AlphaFoldDB" id="A0A9D3MJJ8"/>
<feature type="domain" description="TAFH" evidence="8">
    <location>
        <begin position="398"/>
        <end position="495"/>
    </location>
</feature>
<feature type="region of interest" description="Disordered" evidence="7">
    <location>
        <begin position="487"/>
        <end position="532"/>
    </location>
</feature>
<dbReference type="GO" id="GO:0016251">
    <property type="term" value="F:RNA polymerase II general transcription initiation factor activity"/>
    <property type="evidence" value="ECO:0007669"/>
    <property type="project" value="TreeGrafter"/>
</dbReference>
<evidence type="ECO:0000256" key="3">
    <source>
        <dbReference type="ARBA" id="ARBA00023015"/>
    </source>
</evidence>
<proteinExistence type="inferred from homology"/>
<feature type="compositionally biased region" description="Basic and acidic residues" evidence="7">
    <location>
        <begin position="629"/>
        <end position="640"/>
    </location>
</feature>
<dbReference type="InterPro" id="IPR007900">
    <property type="entry name" value="TAF4_C"/>
</dbReference>
<feature type="region of interest" description="Disordered" evidence="7">
    <location>
        <begin position="594"/>
        <end position="711"/>
    </location>
</feature>
<protein>
    <recommendedName>
        <fullName evidence="8">TAFH domain-containing protein</fullName>
    </recommendedName>
</protein>
<accession>A0A9D3MJJ8</accession>
<feature type="compositionally biased region" description="Basic residues" evidence="7">
    <location>
        <begin position="619"/>
        <end position="628"/>
    </location>
</feature>
<dbReference type="Pfam" id="PF07531">
    <property type="entry name" value="TAFH"/>
    <property type="match status" value="1"/>
</dbReference>
<dbReference type="FunFam" id="1.20.120.1110:FF:000002">
    <property type="entry name" value="Transcription initiation factor TFIID subunit 4B"/>
    <property type="match status" value="1"/>
</dbReference>
<evidence type="ECO:0000256" key="5">
    <source>
        <dbReference type="ARBA" id="ARBA00023242"/>
    </source>
</evidence>
<feature type="compositionally biased region" description="Basic residues" evidence="7">
    <location>
        <begin position="679"/>
        <end position="694"/>
    </location>
</feature>
<name>A0A9D3MJJ8_ANGAN</name>
<dbReference type="InterPro" id="IPR037249">
    <property type="entry name" value="TAFH/NHR1_dom_sf"/>
</dbReference>
<dbReference type="GO" id="GO:0005669">
    <property type="term" value="C:transcription factor TFIID complex"/>
    <property type="evidence" value="ECO:0007669"/>
    <property type="project" value="InterPro"/>
</dbReference>
<keyword evidence="6" id="KW-0175">Coiled coil</keyword>
<sequence>MPALETSVNLEVKQIQSQEETWKTQLVNGGATDVSLNSLHRLNGSDDASAIKPGRLVEAQAEATVAPASNGEKVVSNGQSTVTSLRPESQAVQNNNSLTLTPSSCNAPVIVSKTPISAALSLSTPKTAVAPFAMNAHIINGSTNVQSAVSNPVPKIIMNAGQSGTNSPVVPANNVVQGNSSVTRVGQPTVTASTCGQVKVDMSLAPTSQAVVSTMTAPQASKVTRVATITQTPGKGTVIALPRPSTPQPTGAPRAPQTTSVQLPANFQIPQGMVLIRSDSGQLMLVSQQALAQAQAQGIIPRVNAAARAPPTPAAGQATTIVRNSEVTPVIKVPPPPASGTPVTSFQKMSVLKVTGSAVSAAAGPTVRPAVPATATVTPATAEGPKATPTAAISAETLENVKKCKNFLVTLIKLASSGTHSVEMAKNVKELVKSLLDGKIEAEEFTDRLYTELKSSPQPYLVPFLKRSLPAVRQLTPNSQLFIQQCAVPKPPPAPQQGARAAPPAPAGHSKPSQPSLATAPAPRPAQPPSSTHLVIQHPRGVVIKQALTSAPPRVVSLPRAGPDPGEAVCHRRDAVGFPRHRNLHEPFLRSGVENHNHAPVCGPEKQLQGRNPRVFQGRGRHQRRGLHGRGEPERGERPYPSDQFGAGGLGHTVLPRRALHPRGRPAAAAAGDRQEARRHGRERGRRRPARSRHAAASEGASGKADSGGAASEDFLQDDVRHRQTSDTRAQLKFLEQLDRLEKERKDGEEREILLRIAKSRSNREDPEQLRLKQKAKEMQQLELAQMQQREANLTALAAIGPRKKRPLDSRGNEVTGALGSSPAVVKQGSVLRVTRVGLRDLLFCMEQDPTLRHTLSLYRALLR</sequence>
<dbReference type="GO" id="GO:0006355">
    <property type="term" value="P:regulation of DNA-templated transcription"/>
    <property type="evidence" value="ECO:0007669"/>
    <property type="project" value="UniProtKB-ARBA"/>
</dbReference>
<evidence type="ECO:0000256" key="1">
    <source>
        <dbReference type="ARBA" id="ARBA00004123"/>
    </source>
</evidence>
<dbReference type="SUPFAM" id="SSF158553">
    <property type="entry name" value="TAFH domain-like"/>
    <property type="match status" value="1"/>
</dbReference>
<keyword evidence="4" id="KW-0804">Transcription</keyword>
<evidence type="ECO:0000259" key="8">
    <source>
        <dbReference type="PROSITE" id="PS51119"/>
    </source>
</evidence>
<dbReference type="Pfam" id="PF05236">
    <property type="entry name" value="TAF4"/>
    <property type="match status" value="1"/>
</dbReference>
<evidence type="ECO:0000256" key="6">
    <source>
        <dbReference type="SAM" id="Coils"/>
    </source>
</evidence>
<keyword evidence="3" id="KW-0805">Transcription regulation</keyword>
<comment type="caution">
    <text evidence="9">The sequence shown here is derived from an EMBL/GenBank/DDBJ whole genome shotgun (WGS) entry which is preliminary data.</text>
</comment>
<dbReference type="InterPro" id="IPR045144">
    <property type="entry name" value="TAF4"/>
</dbReference>
<comment type="subcellular location">
    <subcellularLocation>
        <location evidence="1">Nucleus</location>
    </subcellularLocation>
</comment>
<dbReference type="PANTHER" id="PTHR15138:SF18">
    <property type="entry name" value="TATA-BOX BINDING PROTEIN ASSOCIATED FACTOR 4"/>
    <property type="match status" value="1"/>
</dbReference>
<keyword evidence="5" id="KW-0539">Nucleus</keyword>
<feature type="coiled-coil region" evidence="6">
    <location>
        <begin position="731"/>
        <end position="792"/>
    </location>
</feature>
<dbReference type="Gene3D" id="1.20.120.1110">
    <property type="entry name" value="TAFH/NHR1 domain"/>
    <property type="match status" value="1"/>
</dbReference>
<evidence type="ECO:0000256" key="2">
    <source>
        <dbReference type="ARBA" id="ARBA00006178"/>
    </source>
</evidence>
<dbReference type="PROSITE" id="PS51119">
    <property type="entry name" value="TAFH"/>
    <property type="match status" value="1"/>
</dbReference>
<dbReference type="SMART" id="SM00549">
    <property type="entry name" value="TAFH"/>
    <property type="match status" value="1"/>
</dbReference>
<evidence type="ECO:0000313" key="9">
    <source>
        <dbReference type="EMBL" id="KAG5849890.1"/>
    </source>
</evidence>
<dbReference type="GO" id="GO:0006367">
    <property type="term" value="P:transcription initiation at RNA polymerase II promoter"/>
    <property type="evidence" value="ECO:0007669"/>
    <property type="project" value="TreeGrafter"/>
</dbReference>
<dbReference type="EMBL" id="JAFIRN010000004">
    <property type="protein sequence ID" value="KAG5849890.1"/>
    <property type="molecule type" value="Genomic_DNA"/>
</dbReference>
<dbReference type="PANTHER" id="PTHR15138">
    <property type="entry name" value="TRANSCRIPTION INITIATION FACTOR TFIID SUBUNIT 4"/>
    <property type="match status" value="1"/>
</dbReference>
<evidence type="ECO:0000313" key="10">
    <source>
        <dbReference type="Proteomes" id="UP001044222"/>
    </source>
</evidence>
<evidence type="ECO:0000256" key="4">
    <source>
        <dbReference type="ARBA" id="ARBA00023163"/>
    </source>
</evidence>
<comment type="similarity">
    <text evidence="2">Belongs to the TAF4 family.</text>
</comment>
<dbReference type="Proteomes" id="UP001044222">
    <property type="component" value="Unassembled WGS sequence"/>
</dbReference>
<feature type="compositionally biased region" description="Low complexity" evidence="7">
    <location>
        <begin position="695"/>
        <end position="711"/>
    </location>
</feature>
<keyword evidence="10" id="KW-1185">Reference proteome</keyword>
<evidence type="ECO:0000256" key="7">
    <source>
        <dbReference type="SAM" id="MobiDB-lite"/>
    </source>
</evidence>